<protein>
    <submittedName>
        <fullName evidence="1">Uncharacterized protein</fullName>
    </submittedName>
</protein>
<dbReference type="AlphaFoldDB" id="A0AAN9TMT5"/>
<dbReference type="Proteomes" id="UP001367676">
    <property type="component" value="Unassembled WGS sequence"/>
</dbReference>
<name>A0AAN9TMT5_9HEMI</name>
<sequence length="243" mass="27626">MKNSEDPEDHTVPMSDIKRPEEVVSMEMKDNLKFGVLIGLIKVGEVSNREVVNTVLHLHEKEKGYCNRQLIAVSYYHIDQQMANLLKNDQGALKGLDVVRDVESFEHVYAAASDAKGALGPQLNIVKPQPNAGCSRSKVEVQTKEVEAGGCGLSGGLRDEQLQIDSEMLKGDQENWQWQQLQRQQINNENVKLLDDGGYEELSSEFLCNFSSDDCERFVRYYWDYKSGKLLSRRNNREDVQKV</sequence>
<accession>A0AAN9TMT5</accession>
<dbReference type="EMBL" id="JBBCAQ010000010">
    <property type="protein sequence ID" value="KAK7602025.1"/>
    <property type="molecule type" value="Genomic_DNA"/>
</dbReference>
<gene>
    <name evidence="1" type="ORF">V9T40_009466</name>
</gene>
<keyword evidence="2" id="KW-1185">Reference proteome</keyword>
<comment type="caution">
    <text evidence="1">The sequence shown here is derived from an EMBL/GenBank/DDBJ whole genome shotgun (WGS) entry which is preliminary data.</text>
</comment>
<proteinExistence type="predicted"/>
<evidence type="ECO:0000313" key="2">
    <source>
        <dbReference type="Proteomes" id="UP001367676"/>
    </source>
</evidence>
<reference evidence="1 2" key="1">
    <citation type="submission" date="2024-03" db="EMBL/GenBank/DDBJ databases">
        <title>Adaptation during the transition from Ophiocordyceps entomopathogen to insect associate is accompanied by gene loss and intensified selection.</title>
        <authorList>
            <person name="Ward C.M."/>
            <person name="Onetto C.A."/>
            <person name="Borneman A.R."/>
        </authorList>
    </citation>
    <scope>NUCLEOTIDE SEQUENCE [LARGE SCALE GENOMIC DNA]</scope>
    <source>
        <strain evidence="1">AWRI1</strain>
        <tissue evidence="1">Single Adult Female</tissue>
    </source>
</reference>
<organism evidence="1 2">
    <name type="scientific">Parthenolecanium corni</name>
    <dbReference type="NCBI Taxonomy" id="536013"/>
    <lineage>
        <taxon>Eukaryota</taxon>
        <taxon>Metazoa</taxon>
        <taxon>Ecdysozoa</taxon>
        <taxon>Arthropoda</taxon>
        <taxon>Hexapoda</taxon>
        <taxon>Insecta</taxon>
        <taxon>Pterygota</taxon>
        <taxon>Neoptera</taxon>
        <taxon>Paraneoptera</taxon>
        <taxon>Hemiptera</taxon>
        <taxon>Sternorrhyncha</taxon>
        <taxon>Coccoidea</taxon>
        <taxon>Coccidae</taxon>
        <taxon>Parthenolecanium</taxon>
    </lineage>
</organism>
<evidence type="ECO:0000313" key="1">
    <source>
        <dbReference type="EMBL" id="KAK7602025.1"/>
    </source>
</evidence>